<reference evidence="2" key="1">
    <citation type="submission" date="2020-07" db="EMBL/GenBank/DDBJ databases">
        <authorList>
            <person name="Lin J."/>
        </authorList>
    </citation>
    <scope>NUCLEOTIDE SEQUENCE</scope>
</reference>
<dbReference type="InterPro" id="IPR047259">
    <property type="entry name" value="QUIRKY-like"/>
</dbReference>
<sequence>MGDGLNSDALWASGGPSRSRMLVIGQAGVGSALLRTIRNPAGTGLAISPRSAYYFSFAPNCVDRVPPIFPLYSDDALILVARRNFAGTRTWRRAASQASRSTWRRTRTLAGTRCSPSPRTDRIQANFVGRIVFDLTEVPLAPQWYKLEDKKGDKLSSGGGGELMLAVWIDTQADEAFPDAWHSVSLDVLAVVTLRKLSAAASRVPAEPRRPRRVARRESSLARPALPQRHPDLYISGMICSDLHSQQIP</sequence>
<dbReference type="PANTHER" id="PTHR31425">
    <property type="entry name" value="PHOSPHORIBOSYLANTHRANILATE TRANSFERASE ISOFORM 1"/>
    <property type="match status" value="1"/>
</dbReference>
<protein>
    <submittedName>
        <fullName evidence="2">Uncharacterized protein</fullName>
    </submittedName>
</protein>
<dbReference type="AlphaFoldDB" id="A0A6V7QHN0"/>
<accession>A0A6V7QHN0</accession>
<feature type="region of interest" description="Disordered" evidence="1">
    <location>
        <begin position="202"/>
        <end position="222"/>
    </location>
</feature>
<proteinExistence type="predicted"/>
<gene>
    <name evidence="2" type="ORF">CB5_LOCUS25870</name>
</gene>
<dbReference type="EMBL" id="LR862136">
    <property type="protein sequence ID" value="CAD1842659.1"/>
    <property type="molecule type" value="Genomic_DNA"/>
</dbReference>
<organism evidence="2">
    <name type="scientific">Ananas comosus var. bracteatus</name>
    <name type="common">red pineapple</name>
    <dbReference type="NCBI Taxonomy" id="296719"/>
    <lineage>
        <taxon>Eukaryota</taxon>
        <taxon>Viridiplantae</taxon>
        <taxon>Streptophyta</taxon>
        <taxon>Embryophyta</taxon>
        <taxon>Tracheophyta</taxon>
        <taxon>Spermatophyta</taxon>
        <taxon>Magnoliopsida</taxon>
        <taxon>Liliopsida</taxon>
        <taxon>Poales</taxon>
        <taxon>Bromeliaceae</taxon>
        <taxon>Bromelioideae</taxon>
        <taxon>Ananas</taxon>
    </lineage>
</organism>
<evidence type="ECO:0000313" key="2">
    <source>
        <dbReference type="EMBL" id="CAD1842659.1"/>
    </source>
</evidence>
<evidence type="ECO:0000256" key="1">
    <source>
        <dbReference type="SAM" id="MobiDB-lite"/>
    </source>
</evidence>
<name>A0A6V7QHN0_ANACO</name>
<dbReference type="PANTHER" id="PTHR31425:SF22">
    <property type="entry name" value="MULTIPLE C2 DOMAIN AND TRANSMEMBRANE REGION PROTEIN 6"/>
    <property type="match status" value="1"/>
</dbReference>